<proteinExistence type="predicted"/>
<feature type="repeat" description="NHL" evidence="2">
    <location>
        <begin position="11"/>
        <end position="46"/>
    </location>
</feature>
<dbReference type="PROSITE" id="PS51125">
    <property type="entry name" value="NHL"/>
    <property type="match status" value="1"/>
</dbReference>
<keyword evidence="1" id="KW-0677">Repeat</keyword>
<evidence type="ECO:0000256" key="2">
    <source>
        <dbReference type="PROSITE-ProRule" id="PRU00504"/>
    </source>
</evidence>
<evidence type="ECO:0000256" key="1">
    <source>
        <dbReference type="ARBA" id="ARBA00022737"/>
    </source>
</evidence>
<organism evidence="3 4">
    <name type="scientific">Dreissena polymorpha</name>
    <name type="common">Zebra mussel</name>
    <name type="synonym">Mytilus polymorpha</name>
    <dbReference type="NCBI Taxonomy" id="45954"/>
    <lineage>
        <taxon>Eukaryota</taxon>
        <taxon>Metazoa</taxon>
        <taxon>Spiralia</taxon>
        <taxon>Lophotrochozoa</taxon>
        <taxon>Mollusca</taxon>
        <taxon>Bivalvia</taxon>
        <taxon>Autobranchia</taxon>
        <taxon>Heteroconchia</taxon>
        <taxon>Euheterodonta</taxon>
        <taxon>Imparidentia</taxon>
        <taxon>Neoheterodontei</taxon>
        <taxon>Myida</taxon>
        <taxon>Dreissenoidea</taxon>
        <taxon>Dreissenidae</taxon>
        <taxon>Dreissena</taxon>
    </lineage>
</organism>
<dbReference type="EMBL" id="JAIWYP010000001">
    <property type="protein sequence ID" value="KAH3879183.1"/>
    <property type="molecule type" value="Genomic_DNA"/>
</dbReference>
<name>A0A9D4ML80_DREPO</name>
<keyword evidence="4" id="KW-1185">Reference proteome</keyword>
<dbReference type="AlphaFoldDB" id="A0A9D4ML80"/>
<accession>A0A9D4ML80</accession>
<sequence length="69" mass="7691">MGKSVHNVKMPSDSETCCITAVCALPNGQVLVADYFNKRVKLLNQQYHVVSHLDVRPDEATGHVSYHTH</sequence>
<evidence type="ECO:0000313" key="4">
    <source>
        <dbReference type="Proteomes" id="UP000828390"/>
    </source>
</evidence>
<reference evidence="3" key="2">
    <citation type="submission" date="2020-11" db="EMBL/GenBank/DDBJ databases">
        <authorList>
            <person name="McCartney M.A."/>
            <person name="Auch B."/>
            <person name="Kono T."/>
            <person name="Mallez S."/>
            <person name="Becker A."/>
            <person name="Gohl D.M."/>
            <person name="Silverstein K.A.T."/>
            <person name="Koren S."/>
            <person name="Bechman K.B."/>
            <person name="Herman A."/>
            <person name="Abrahante J.E."/>
            <person name="Garbe J."/>
        </authorList>
    </citation>
    <scope>NUCLEOTIDE SEQUENCE</scope>
    <source>
        <strain evidence="3">Duluth1</strain>
        <tissue evidence="3">Whole animal</tissue>
    </source>
</reference>
<protein>
    <submittedName>
        <fullName evidence="3">Uncharacterized protein</fullName>
    </submittedName>
</protein>
<evidence type="ECO:0000313" key="3">
    <source>
        <dbReference type="EMBL" id="KAH3879183.1"/>
    </source>
</evidence>
<gene>
    <name evidence="3" type="ORF">DPMN_003085</name>
</gene>
<reference evidence="3" key="1">
    <citation type="journal article" date="2019" name="bioRxiv">
        <title>The Genome of the Zebra Mussel, Dreissena polymorpha: A Resource for Invasive Species Research.</title>
        <authorList>
            <person name="McCartney M.A."/>
            <person name="Auch B."/>
            <person name="Kono T."/>
            <person name="Mallez S."/>
            <person name="Zhang Y."/>
            <person name="Obille A."/>
            <person name="Becker A."/>
            <person name="Abrahante J.E."/>
            <person name="Garbe J."/>
            <person name="Badalamenti J.P."/>
            <person name="Herman A."/>
            <person name="Mangelson H."/>
            <person name="Liachko I."/>
            <person name="Sullivan S."/>
            <person name="Sone E.D."/>
            <person name="Koren S."/>
            <person name="Silverstein K.A.T."/>
            <person name="Beckman K.B."/>
            <person name="Gohl D.M."/>
        </authorList>
    </citation>
    <scope>NUCLEOTIDE SEQUENCE</scope>
    <source>
        <strain evidence="3">Duluth1</strain>
        <tissue evidence="3">Whole animal</tissue>
    </source>
</reference>
<dbReference type="InterPro" id="IPR001258">
    <property type="entry name" value="NHL_repeat"/>
</dbReference>
<dbReference type="Proteomes" id="UP000828390">
    <property type="component" value="Unassembled WGS sequence"/>
</dbReference>
<comment type="caution">
    <text evidence="3">The sequence shown here is derived from an EMBL/GenBank/DDBJ whole genome shotgun (WGS) entry which is preliminary data.</text>
</comment>
<dbReference type="Pfam" id="PF01436">
    <property type="entry name" value="NHL"/>
    <property type="match status" value="1"/>
</dbReference>